<keyword evidence="3" id="KW-1133">Transmembrane helix</keyword>
<evidence type="ECO:0000313" key="6">
    <source>
        <dbReference type="Proteomes" id="UP001488838"/>
    </source>
</evidence>
<dbReference type="CDD" id="cd20254">
    <property type="entry name" value="CASIMO1_SMIM5"/>
    <property type="match status" value="1"/>
</dbReference>
<dbReference type="AlphaFoldDB" id="A0AAW0HT34"/>
<dbReference type="InterPro" id="IPR047133">
    <property type="entry name" value="SMIM5"/>
</dbReference>
<evidence type="ECO:0000256" key="2">
    <source>
        <dbReference type="ARBA" id="ARBA00022692"/>
    </source>
</evidence>
<dbReference type="PANTHER" id="PTHR37344:SF1">
    <property type="entry name" value="SMALL INTEGRAL MEMBRANE PROTEIN 5"/>
    <property type="match status" value="1"/>
</dbReference>
<keyword evidence="4" id="KW-0472">Membrane</keyword>
<dbReference type="PANTHER" id="PTHR37344">
    <property type="entry name" value="SMALL INTEGRAL MEMBRANE PROTEIN 5"/>
    <property type="match status" value="1"/>
</dbReference>
<dbReference type="EMBL" id="JBBHLL010000344">
    <property type="protein sequence ID" value="KAK7805311.1"/>
    <property type="molecule type" value="Genomic_DNA"/>
</dbReference>
<organism evidence="5 6">
    <name type="scientific">Myodes glareolus</name>
    <name type="common">Bank vole</name>
    <name type="synonym">Clethrionomys glareolus</name>
    <dbReference type="NCBI Taxonomy" id="447135"/>
    <lineage>
        <taxon>Eukaryota</taxon>
        <taxon>Metazoa</taxon>
        <taxon>Chordata</taxon>
        <taxon>Craniata</taxon>
        <taxon>Vertebrata</taxon>
        <taxon>Euteleostomi</taxon>
        <taxon>Mammalia</taxon>
        <taxon>Eutheria</taxon>
        <taxon>Euarchontoglires</taxon>
        <taxon>Glires</taxon>
        <taxon>Rodentia</taxon>
        <taxon>Myomorpha</taxon>
        <taxon>Muroidea</taxon>
        <taxon>Cricetidae</taxon>
        <taxon>Arvicolinae</taxon>
        <taxon>Myodes</taxon>
    </lineage>
</organism>
<comment type="subcellular location">
    <subcellularLocation>
        <location evidence="1">Membrane</location>
        <topology evidence="1">Single-pass membrane protein</topology>
    </subcellularLocation>
</comment>
<gene>
    <name evidence="5" type="ORF">U0070_027150</name>
</gene>
<name>A0AAW0HT34_MYOGA</name>
<keyword evidence="6" id="KW-1185">Reference proteome</keyword>
<dbReference type="GO" id="GO:0016020">
    <property type="term" value="C:membrane"/>
    <property type="evidence" value="ECO:0007669"/>
    <property type="project" value="UniProtKB-SubCell"/>
</dbReference>
<keyword evidence="2" id="KW-0812">Transmembrane</keyword>
<protein>
    <submittedName>
        <fullName evidence="5">Uncharacterized protein</fullName>
    </submittedName>
</protein>
<proteinExistence type="predicted"/>
<comment type="caution">
    <text evidence="5">The sequence shown here is derived from an EMBL/GenBank/DDBJ whole genome shotgun (WGS) entry which is preliminary data.</text>
</comment>
<dbReference type="Proteomes" id="UP001488838">
    <property type="component" value="Unassembled WGS sequence"/>
</dbReference>
<evidence type="ECO:0000256" key="4">
    <source>
        <dbReference type="ARBA" id="ARBA00023136"/>
    </source>
</evidence>
<evidence type="ECO:0000256" key="3">
    <source>
        <dbReference type="ARBA" id="ARBA00022989"/>
    </source>
</evidence>
<evidence type="ECO:0000256" key="1">
    <source>
        <dbReference type="ARBA" id="ARBA00004167"/>
    </source>
</evidence>
<reference evidence="5 6" key="1">
    <citation type="journal article" date="2023" name="bioRxiv">
        <title>Conserved and derived expression patterns and positive selection on dental genes reveal complex evolutionary context of ever-growing rodent molars.</title>
        <authorList>
            <person name="Calamari Z.T."/>
            <person name="Song A."/>
            <person name="Cohen E."/>
            <person name="Akter M."/>
            <person name="Roy R.D."/>
            <person name="Hallikas O."/>
            <person name="Christensen M.M."/>
            <person name="Li P."/>
            <person name="Marangoni P."/>
            <person name="Jernvall J."/>
            <person name="Klein O.D."/>
        </authorList>
    </citation>
    <scope>NUCLEOTIDE SEQUENCE [LARGE SCALE GENOMIC DNA]</scope>
    <source>
        <strain evidence="5">V071</strain>
    </source>
</reference>
<evidence type="ECO:0000313" key="5">
    <source>
        <dbReference type="EMBL" id="KAK7805311.1"/>
    </source>
</evidence>
<dbReference type="InterPro" id="IPR031671">
    <property type="entry name" value="SMIM5/18/22"/>
</dbReference>
<accession>A0AAW0HT34</accession>
<sequence length="79" mass="8677">MAVTDFVEEIRSVGKRLLLKLQGLPQAEPVELVAFSIIVLFTGKWGTWPLAFSPVPSVSYGLFLIIGRPRHGAGWKVGK</sequence>
<dbReference type="Pfam" id="PF15831">
    <property type="entry name" value="SMIM5_18_22"/>
    <property type="match status" value="1"/>
</dbReference>